<proteinExistence type="predicted"/>
<dbReference type="InterPro" id="IPR008772">
    <property type="entry name" value="Phosphonate_metab_PhnH"/>
</dbReference>
<dbReference type="Pfam" id="PF05845">
    <property type="entry name" value="PhnH"/>
    <property type="match status" value="1"/>
</dbReference>
<dbReference type="SUPFAM" id="SSF159709">
    <property type="entry name" value="PhnH-like"/>
    <property type="match status" value="1"/>
</dbReference>
<organism evidence="1">
    <name type="scientific">freshwater metagenome</name>
    <dbReference type="NCBI Taxonomy" id="449393"/>
    <lineage>
        <taxon>unclassified sequences</taxon>
        <taxon>metagenomes</taxon>
        <taxon>ecological metagenomes</taxon>
    </lineage>
</organism>
<evidence type="ECO:0008006" key="2">
    <source>
        <dbReference type="Google" id="ProtNLM"/>
    </source>
</evidence>
<dbReference type="GO" id="GO:0019634">
    <property type="term" value="P:organic phosphonate metabolic process"/>
    <property type="evidence" value="ECO:0007669"/>
    <property type="project" value="InterPro"/>
</dbReference>
<dbReference type="NCBIfam" id="TIGR03292">
    <property type="entry name" value="PhnH_redo"/>
    <property type="match status" value="1"/>
</dbReference>
<dbReference type="AlphaFoldDB" id="A0A094Q8X9"/>
<protein>
    <recommendedName>
        <fullName evidence="2">Phosphonate C-P lyase system protein PhnH</fullName>
    </recommendedName>
</protein>
<sequence length="218" mass="23544">MSNTFQLSTIDPVRLSNAILDVHESQHVFTVLLNSLSNPGTIYSVDQTIWERTDGCAVPLLALLGHETPFCVSGENSEELTAIIKHVTTARPSSLKDARYIAIPNSITSEDFAEIPTGTDLRPDSAAQISVYCLGRFSTTSSPTTGGTSVRLSGPGVNGESELTFEHIDLVVLASLLTRKFAFPRGHDFWFCNSEGQVVAIPRSTTVTLINSSTEKVS</sequence>
<evidence type="ECO:0000313" key="1">
    <source>
        <dbReference type="EMBL" id="KGA20690.1"/>
    </source>
</evidence>
<accession>A0A094Q8X9</accession>
<gene>
    <name evidence="1" type="ORF">GM51_4965</name>
</gene>
<name>A0A094Q8X9_9ZZZZ</name>
<dbReference type="InterPro" id="IPR038058">
    <property type="entry name" value="PhnH-like_sp"/>
</dbReference>
<reference evidence="1" key="1">
    <citation type="submission" date="2014-06" db="EMBL/GenBank/DDBJ databases">
        <title>Key roles for freshwater Actinobacteria revealed by deep metagenomic sequencing.</title>
        <authorList>
            <person name="Ghai R."/>
            <person name="Mizuno C.M."/>
            <person name="Picazo A."/>
            <person name="Camacho A."/>
            <person name="Rodriguez-Valera F."/>
        </authorList>
    </citation>
    <scope>NUCLEOTIDE SEQUENCE</scope>
</reference>
<dbReference type="Gene3D" id="3.40.50.11310">
    <property type="entry name" value="Bacterial phosphonate metabolism protein PhnH"/>
    <property type="match status" value="1"/>
</dbReference>
<comment type="caution">
    <text evidence="1">The sequence shown here is derived from an EMBL/GenBank/DDBJ whole genome shotgun (WGS) entry which is preliminary data.</text>
</comment>
<dbReference type="EMBL" id="JNSL01000020">
    <property type="protein sequence ID" value="KGA20690.1"/>
    <property type="molecule type" value="Genomic_DNA"/>
</dbReference>